<keyword evidence="3" id="KW-0808">Transferase</keyword>
<dbReference type="GO" id="GO:0005524">
    <property type="term" value="F:ATP binding"/>
    <property type="evidence" value="ECO:0007669"/>
    <property type="project" value="InterPro"/>
</dbReference>
<dbReference type="SUPFAM" id="SSF56112">
    <property type="entry name" value="Protein kinase-like (PK-like)"/>
    <property type="match status" value="1"/>
</dbReference>
<dbReference type="InterPro" id="IPR045906">
    <property type="entry name" value="ULK4"/>
</dbReference>
<dbReference type="InterPro" id="IPR000719">
    <property type="entry name" value="Prot_kinase_dom"/>
</dbReference>
<feature type="region of interest" description="Disordered" evidence="1">
    <location>
        <begin position="673"/>
        <end position="719"/>
    </location>
</feature>
<dbReference type="InterPro" id="IPR016024">
    <property type="entry name" value="ARM-type_fold"/>
</dbReference>
<evidence type="ECO:0000313" key="4">
    <source>
        <dbReference type="Proteomes" id="UP001474421"/>
    </source>
</evidence>
<dbReference type="AlphaFoldDB" id="A0AAW1B385"/>
<evidence type="ECO:0000313" key="3">
    <source>
        <dbReference type="EMBL" id="KAK9396494.1"/>
    </source>
</evidence>
<keyword evidence="4" id="KW-1185">Reference proteome</keyword>
<sequence>MENFILYEEIGRGNKTVVYKGRRKGTINFVAILCTDKCKRAEITNWVRLTHEIRHKNIVTFYEWYETSNHLWLVVELCTGGSLEMLIAQDEHLPENVIREFEEPGDSSSGSTKEILKNKIRGSLVYTAPEVIKGADFSVASDLWCLGCLLYEMFSGRPPFNSENIVELTEHILHEDPAPPKQKESTLLKPSSNFLNLLDSLFEKDPQKRSTWTQLLKHPFWQDAFIQTPTESVSSQDTNCSNENAKIPESGSFEKCSENKKISEFMFPGIENTLFNKSFKLESPEELRPKSAVDGESNESIFLLSSQPIPRISTMVLSSNSAQRTYETPTAKVKSVYCSQQSMQSKLKELIYAESDLSVTPIIDNPKIVKQTPLKFDTKNLHIPAYTAEKLIILEQTEWNDFMQQVLHLISSPEKTTGTTRIKLNLLCYLCSVLSYNEVATRLIDTQLLPVLIQQLRIAPNWDVRARSARAIGLLALHTSELKENVPILEAVTVLTELIRENFRNGKLKQCLLPTLGELLHLVAKQDEKKKQHGECWVVPSVTYTVLIRCLREGTGGGKTALERDSPVARSRQSEWSGTEDLPVGVESFSVAIRAAQRLPAYLPACRPPCSFPEACNCSEPVPKGAASLAGAKFASLVGKPRKPKVRRIPSCCGAAVPGPGLMGEGVGGIQGLKCPPVQAQGQPSSPSRRRREGAGSPPVRAGEKNPERKRESSGPSVFSACQRGLETRLQGSSTFWDGL</sequence>
<evidence type="ECO:0000256" key="1">
    <source>
        <dbReference type="SAM" id="MobiDB-lite"/>
    </source>
</evidence>
<dbReference type="InterPro" id="IPR011009">
    <property type="entry name" value="Kinase-like_dom_sf"/>
</dbReference>
<name>A0AAW1B385_CROAD</name>
<dbReference type="Proteomes" id="UP001474421">
    <property type="component" value="Unassembled WGS sequence"/>
</dbReference>
<feature type="domain" description="Protein kinase" evidence="2">
    <location>
        <begin position="4"/>
        <end position="221"/>
    </location>
</feature>
<reference evidence="3 4" key="1">
    <citation type="journal article" date="2024" name="Proc. Natl. Acad. Sci. U.S.A.">
        <title>The genetic regulatory architecture and epigenomic basis for age-related changes in rattlesnake venom.</title>
        <authorList>
            <person name="Hogan M.P."/>
            <person name="Holding M.L."/>
            <person name="Nystrom G.S."/>
            <person name="Colston T.J."/>
            <person name="Bartlett D.A."/>
            <person name="Mason A.J."/>
            <person name="Ellsworth S.A."/>
            <person name="Rautsaw R.M."/>
            <person name="Lawrence K.C."/>
            <person name="Strickland J.L."/>
            <person name="He B."/>
            <person name="Fraser P."/>
            <person name="Margres M.J."/>
            <person name="Gilbert D.M."/>
            <person name="Gibbs H.L."/>
            <person name="Parkinson C.L."/>
            <person name="Rokyta D.R."/>
        </authorList>
    </citation>
    <scope>NUCLEOTIDE SEQUENCE [LARGE SCALE GENOMIC DNA]</scope>
    <source>
        <strain evidence="3">DRR0105</strain>
    </source>
</reference>
<dbReference type="Gene3D" id="1.25.10.10">
    <property type="entry name" value="Leucine-rich Repeat Variant"/>
    <property type="match status" value="1"/>
</dbReference>
<comment type="caution">
    <text evidence="3">The sequence shown here is derived from an EMBL/GenBank/DDBJ whole genome shotgun (WGS) entry which is preliminary data.</text>
</comment>
<gene>
    <name evidence="3" type="ORF">NXF25_019855</name>
</gene>
<dbReference type="Gene3D" id="1.10.510.10">
    <property type="entry name" value="Transferase(Phosphotransferase) domain 1"/>
    <property type="match status" value="2"/>
</dbReference>
<evidence type="ECO:0000259" key="2">
    <source>
        <dbReference type="PROSITE" id="PS50011"/>
    </source>
</evidence>
<dbReference type="InterPro" id="IPR011989">
    <property type="entry name" value="ARM-like"/>
</dbReference>
<organism evidence="3 4">
    <name type="scientific">Crotalus adamanteus</name>
    <name type="common">Eastern diamondback rattlesnake</name>
    <dbReference type="NCBI Taxonomy" id="8729"/>
    <lineage>
        <taxon>Eukaryota</taxon>
        <taxon>Metazoa</taxon>
        <taxon>Chordata</taxon>
        <taxon>Craniata</taxon>
        <taxon>Vertebrata</taxon>
        <taxon>Euteleostomi</taxon>
        <taxon>Lepidosauria</taxon>
        <taxon>Squamata</taxon>
        <taxon>Bifurcata</taxon>
        <taxon>Unidentata</taxon>
        <taxon>Episquamata</taxon>
        <taxon>Toxicofera</taxon>
        <taxon>Serpentes</taxon>
        <taxon>Colubroidea</taxon>
        <taxon>Viperidae</taxon>
        <taxon>Crotalinae</taxon>
        <taxon>Crotalus</taxon>
    </lineage>
</organism>
<protein>
    <submittedName>
        <fullName evidence="3">Serine/threonine-protein kinase ULK4</fullName>
    </submittedName>
</protein>
<dbReference type="EMBL" id="JAOTOJ010000008">
    <property type="protein sequence ID" value="KAK9396494.1"/>
    <property type="molecule type" value="Genomic_DNA"/>
</dbReference>
<proteinExistence type="predicted"/>
<dbReference type="PANTHER" id="PTHR46240:SF1">
    <property type="entry name" value="SERINE_THREONINE-PROTEIN KINASE ULK4"/>
    <property type="match status" value="1"/>
</dbReference>
<dbReference type="GO" id="GO:0004672">
    <property type="term" value="F:protein kinase activity"/>
    <property type="evidence" value="ECO:0007669"/>
    <property type="project" value="InterPro"/>
</dbReference>
<dbReference type="PROSITE" id="PS50011">
    <property type="entry name" value="PROTEIN_KINASE_DOM"/>
    <property type="match status" value="1"/>
</dbReference>
<dbReference type="SUPFAM" id="SSF48371">
    <property type="entry name" value="ARM repeat"/>
    <property type="match status" value="1"/>
</dbReference>
<keyword evidence="3" id="KW-0418">Kinase</keyword>
<feature type="compositionally biased region" description="Basic and acidic residues" evidence="1">
    <location>
        <begin position="702"/>
        <end position="713"/>
    </location>
</feature>
<dbReference type="PANTHER" id="PTHR46240">
    <property type="entry name" value="SER/THR PROTEIN KINASE ULK4"/>
    <property type="match status" value="1"/>
</dbReference>
<dbReference type="Pfam" id="PF00069">
    <property type="entry name" value="Pkinase"/>
    <property type="match status" value="2"/>
</dbReference>
<accession>A0AAW1B385</accession>